<evidence type="ECO:0000256" key="1">
    <source>
        <dbReference type="SAM" id="Phobius"/>
    </source>
</evidence>
<sequence length="65" mass="7712">MIWIFFLTFTLLVAIFFYFLDLSLRKHHEIYGSKFIRPSMCVACGKEFFNGSSNFCDSCKRKRSI</sequence>
<feature type="transmembrane region" description="Helical" evidence="1">
    <location>
        <begin position="6"/>
        <end position="24"/>
    </location>
</feature>
<evidence type="ECO:0000313" key="3">
    <source>
        <dbReference type="Proteomes" id="UP000737402"/>
    </source>
</evidence>
<reference evidence="2 3" key="1">
    <citation type="submission" date="2021-01" db="EMBL/GenBank/DDBJ databases">
        <title>Genomic Encyclopedia of Type Strains, Phase IV (KMG-IV): sequencing the most valuable type-strain genomes for metagenomic binning, comparative biology and taxonomic classification.</title>
        <authorList>
            <person name="Goeker M."/>
        </authorList>
    </citation>
    <scope>NUCLEOTIDE SEQUENCE [LARGE SCALE GENOMIC DNA]</scope>
    <source>
        <strain evidence="2 3">DSM 25879</strain>
    </source>
</reference>
<keyword evidence="1" id="KW-0812">Transmembrane</keyword>
<proteinExistence type="predicted"/>
<dbReference type="EMBL" id="JAFBED010000014">
    <property type="protein sequence ID" value="MBM7622116.1"/>
    <property type="molecule type" value="Genomic_DNA"/>
</dbReference>
<keyword evidence="3" id="KW-1185">Reference proteome</keyword>
<accession>A0ABS2P5H6</accession>
<comment type="caution">
    <text evidence="2">The sequence shown here is derived from an EMBL/GenBank/DDBJ whole genome shotgun (WGS) entry which is preliminary data.</text>
</comment>
<protein>
    <submittedName>
        <fullName evidence="2">Uncharacterized protein</fullName>
    </submittedName>
</protein>
<organism evidence="2 3">
    <name type="scientific">Sutcliffiella tianshenii</name>
    <dbReference type="NCBI Taxonomy" id="1463404"/>
    <lineage>
        <taxon>Bacteria</taxon>
        <taxon>Bacillati</taxon>
        <taxon>Bacillota</taxon>
        <taxon>Bacilli</taxon>
        <taxon>Bacillales</taxon>
        <taxon>Bacillaceae</taxon>
        <taxon>Sutcliffiella</taxon>
    </lineage>
</organism>
<name>A0ABS2P5H6_9BACI</name>
<keyword evidence="1" id="KW-1133">Transmembrane helix</keyword>
<gene>
    <name evidence="2" type="ORF">JOC95_004027</name>
</gene>
<dbReference type="Proteomes" id="UP000737402">
    <property type="component" value="Unassembled WGS sequence"/>
</dbReference>
<evidence type="ECO:0000313" key="2">
    <source>
        <dbReference type="EMBL" id="MBM7622116.1"/>
    </source>
</evidence>
<keyword evidence="1" id="KW-0472">Membrane</keyword>